<protein>
    <submittedName>
        <fullName evidence="1">Uncharacterized protein</fullName>
    </submittedName>
</protein>
<reference evidence="2" key="1">
    <citation type="submission" date="2017-01" db="EMBL/GenBank/DDBJ databases">
        <title>Genome Analysis of Deinococcus marmoris KOPRI26562.</title>
        <authorList>
            <person name="Kim J.H."/>
            <person name="Oh H.-M."/>
        </authorList>
    </citation>
    <scope>NUCLEOTIDE SEQUENCE [LARGE SCALE GENOMIC DNA]</scope>
    <source>
        <strain evidence="2">PAMC 26633</strain>
    </source>
</reference>
<sequence length="58" mass="6018">MAGSRTISALAAQHGVSRKFDYAQTDRARAALEDAFASAVPEDEVLSSCRSASGGCAR</sequence>
<dbReference type="Proteomes" id="UP000214720">
    <property type="component" value="Unassembled WGS sequence"/>
</dbReference>
<accession>A0A226WVW2</accession>
<evidence type="ECO:0000313" key="1">
    <source>
        <dbReference type="EMBL" id="OXC75322.1"/>
    </source>
</evidence>
<proteinExistence type="predicted"/>
<dbReference type="EMBL" id="MTHB01000184">
    <property type="protein sequence ID" value="OXC75322.1"/>
    <property type="molecule type" value="Genomic_DNA"/>
</dbReference>
<evidence type="ECO:0000313" key="2">
    <source>
        <dbReference type="Proteomes" id="UP000214720"/>
    </source>
</evidence>
<dbReference type="AlphaFoldDB" id="A0A226WVW2"/>
<gene>
    <name evidence="1" type="ORF">BSU04_27490</name>
</gene>
<comment type="caution">
    <text evidence="1">The sequence shown here is derived from an EMBL/GenBank/DDBJ whole genome shotgun (WGS) entry which is preliminary data.</text>
</comment>
<organism evidence="1 2">
    <name type="scientific">Caballeronia sordidicola</name>
    <name type="common">Burkholderia sordidicola</name>
    <dbReference type="NCBI Taxonomy" id="196367"/>
    <lineage>
        <taxon>Bacteria</taxon>
        <taxon>Pseudomonadati</taxon>
        <taxon>Pseudomonadota</taxon>
        <taxon>Betaproteobacteria</taxon>
        <taxon>Burkholderiales</taxon>
        <taxon>Burkholderiaceae</taxon>
        <taxon>Caballeronia</taxon>
    </lineage>
</organism>
<name>A0A226WVW2_CABSO</name>